<name>A0ABN4H8R3_9GAMM</name>
<evidence type="ECO:0000256" key="1">
    <source>
        <dbReference type="SAM" id="Phobius"/>
    </source>
</evidence>
<reference evidence="2" key="1">
    <citation type="submission" date="2017-08" db="EMBL/GenBank/DDBJ databases">
        <title>Complete Genome Sequence of Francisella noatunensis subsp. orientalis strain FNO190.</title>
        <authorList>
            <person name="Pereira F.L."/>
            <person name="Goncalves L.A."/>
            <person name="Guilherme T.C."/>
            <person name="Soares S.C."/>
            <person name="Dorella F.A."/>
            <person name="Carvalho A.F."/>
            <person name="Leibowitz M.P."/>
            <person name="Leal C.A.G."/>
            <person name="Azevedo V.A.C."/>
            <person name="Figueiredo H.C.P."/>
        </authorList>
    </citation>
    <scope>NUCLEOTIDE SEQUENCE</scope>
    <source>
        <strain evidence="2">FNO190</strain>
    </source>
</reference>
<gene>
    <name evidence="2" type="ORF">FNO190_1447</name>
</gene>
<protein>
    <submittedName>
        <fullName evidence="2">Uncharacterized protein</fullName>
    </submittedName>
</protein>
<sequence>MLTDNCNSAIFVGHIHRFVLILILIIPKYLLASKIFDLIFVIIDLTYR</sequence>
<keyword evidence="1" id="KW-0812">Transmembrane</keyword>
<keyword evidence="1" id="KW-0472">Membrane</keyword>
<dbReference type="EMBL" id="CP011923">
    <property type="protein sequence ID" value="AKN89079.1"/>
    <property type="molecule type" value="Genomic_DNA"/>
</dbReference>
<feature type="transmembrane region" description="Helical" evidence="1">
    <location>
        <begin position="18"/>
        <end position="43"/>
    </location>
</feature>
<proteinExistence type="predicted"/>
<dbReference type="Proteomes" id="UP000035930">
    <property type="component" value="Chromosome"/>
</dbReference>
<keyword evidence="3" id="KW-1185">Reference proteome</keyword>
<accession>A0ABN4H8R3</accession>
<keyword evidence="1" id="KW-1133">Transmembrane helix</keyword>
<organism evidence="2 3">
    <name type="scientific">Francisella orientalis</name>
    <dbReference type="NCBI Taxonomy" id="299583"/>
    <lineage>
        <taxon>Bacteria</taxon>
        <taxon>Pseudomonadati</taxon>
        <taxon>Pseudomonadota</taxon>
        <taxon>Gammaproteobacteria</taxon>
        <taxon>Thiotrichales</taxon>
        <taxon>Francisellaceae</taxon>
        <taxon>Francisella</taxon>
    </lineage>
</organism>
<evidence type="ECO:0000313" key="2">
    <source>
        <dbReference type="EMBL" id="AKN89079.1"/>
    </source>
</evidence>
<evidence type="ECO:0000313" key="3">
    <source>
        <dbReference type="Proteomes" id="UP000035930"/>
    </source>
</evidence>